<dbReference type="AlphaFoldDB" id="A0A2N9J9T6"/>
<dbReference type="SUPFAM" id="SSF52058">
    <property type="entry name" value="L domain-like"/>
    <property type="match status" value="1"/>
</dbReference>
<keyword evidence="7" id="KW-0325">Glycoprotein</keyword>
<dbReference type="Pfam" id="PF00560">
    <property type="entry name" value="LRR_1"/>
    <property type="match status" value="2"/>
</dbReference>
<organism evidence="9">
    <name type="scientific">Fagus sylvatica</name>
    <name type="common">Beechnut</name>
    <dbReference type="NCBI Taxonomy" id="28930"/>
    <lineage>
        <taxon>Eukaryota</taxon>
        <taxon>Viridiplantae</taxon>
        <taxon>Streptophyta</taxon>
        <taxon>Embryophyta</taxon>
        <taxon>Tracheophyta</taxon>
        <taxon>Spermatophyta</taxon>
        <taxon>Magnoliopsida</taxon>
        <taxon>eudicotyledons</taxon>
        <taxon>Gunneridae</taxon>
        <taxon>Pentapetalae</taxon>
        <taxon>rosids</taxon>
        <taxon>fabids</taxon>
        <taxon>Fagales</taxon>
        <taxon>Fagaceae</taxon>
        <taxon>Fagus</taxon>
    </lineage>
</organism>
<evidence type="ECO:0000256" key="3">
    <source>
        <dbReference type="ARBA" id="ARBA00022729"/>
    </source>
</evidence>
<evidence type="ECO:0000256" key="8">
    <source>
        <dbReference type="SAM" id="Phobius"/>
    </source>
</evidence>
<protein>
    <submittedName>
        <fullName evidence="9">Uncharacterized protein</fullName>
    </submittedName>
</protein>
<sequence>MASISQNNLQDLLVVDGDSVDFEKASLVIKGQLREYSTNLHLVKIVDLSKNNLSGEIPKEVTSLQGLQSLNFSFNILTGRIPENIGDMVSLESLDFSVNQLSALNYRAFMSPVLFGNELCGPPLTDNCTINDAKPDTGKERSKDRGGREVDWFYVSMAPGFVVGFWVVWGPVLVNRRWRIGYFQFLDRMVYKLSCVVGKAW</sequence>
<reference evidence="9" key="1">
    <citation type="submission" date="2018-02" db="EMBL/GenBank/DDBJ databases">
        <authorList>
            <person name="Cohen D.B."/>
            <person name="Kent A.D."/>
        </authorList>
    </citation>
    <scope>NUCLEOTIDE SEQUENCE</scope>
</reference>
<dbReference type="PANTHER" id="PTHR48063">
    <property type="entry name" value="LRR RECEPTOR-LIKE KINASE"/>
    <property type="match status" value="1"/>
</dbReference>
<gene>
    <name evidence="9" type="ORF">FSB_LOCUS61162</name>
</gene>
<dbReference type="GO" id="GO:0016020">
    <property type="term" value="C:membrane"/>
    <property type="evidence" value="ECO:0007669"/>
    <property type="project" value="UniProtKB-SubCell"/>
</dbReference>
<comment type="subcellular location">
    <subcellularLocation>
        <location evidence="1">Membrane</location>
        <topology evidence="1">Single-pass type I membrane protein</topology>
    </subcellularLocation>
</comment>
<evidence type="ECO:0000256" key="6">
    <source>
        <dbReference type="ARBA" id="ARBA00023170"/>
    </source>
</evidence>
<keyword evidence="6" id="KW-0675">Receptor</keyword>
<dbReference type="Gene3D" id="3.80.10.10">
    <property type="entry name" value="Ribonuclease Inhibitor"/>
    <property type="match status" value="1"/>
</dbReference>
<evidence type="ECO:0000313" key="9">
    <source>
        <dbReference type="EMBL" id="SPD33280.1"/>
    </source>
</evidence>
<keyword evidence="5 8" id="KW-0472">Membrane</keyword>
<feature type="transmembrane region" description="Helical" evidence="8">
    <location>
        <begin position="152"/>
        <end position="174"/>
    </location>
</feature>
<keyword evidence="2 8" id="KW-0812">Transmembrane</keyword>
<evidence type="ECO:0000256" key="5">
    <source>
        <dbReference type="ARBA" id="ARBA00023136"/>
    </source>
</evidence>
<keyword evidence="3" id="KW-0732">Signal</keyword>
<dbReference type="PANTHER" id="PTHR48063:SF98">
    <property type="entry name" value="LRR RECEPTOR-LIKE SERINE_THREONINE-PROTEIN KINASE FLS2"/>
    <property type="match status" value="1"/>
</dbReference>
<evidence type="ECO:0000256" key="7">
    <source>
        <dbReference type="ARBA" id="ARBA00023180"/>
    </source>
</evidence>
<dbReference type="EMBL" id="OIVN01006447">
    <property type="protein sequence ID" value="SPD33280.1"/>
    <property type="molecule type" value="Genomic_DNA"/>
</dbReference>
<proteinExistence type="predicted"/>
<evidence type="ECO:0000256" key="1">
    <source>
        <dbReference type="ARBA" id="ARBA00004479"/>
    </source>
</evidence>
<dbReference type="InterPro" id="IPR046956">
    <property type="entry name" value="RLP23-like"/>
</dbReference>
<name>A0A2N9J9T6_FAGSY</name>
<keyword evidence="4 8" id="KW-1133">Transmembrane helix</keyword>
<evidence type="ECO:0000256" key="2">
    <source>
        <dbReference type="ARBA" id="ARBA00022692"/>
    </source>
</evidence>
<dbReference type="InterPro" id="IPR032675">
    <property type="entry name" value="LRR_dom_sf"/>
</dbReference>
<evidence type="ECO:0000256" key="4">
    <source>
        <dbReference type="ARBA" id="ARBA00022989"/>
    </source>
</evidence>
<accession>A0A2N9J9T6</accession>
<dbReference type="InterPro" id="IPR001611">
    <property type="entry name" value="Leu-rich_rpt"/>
</dbReference>